<evidence type="ECO:0000256" key="7">
    <source>
        <dbReference type="SAM" id="MobiDB-lite"/>
    </source>
</evidence>
<dbReference type="GO" id="GO:0000460">
    <property type="term" value="P:maturation of 5.8S rRNA"/>
    <property type="evidence" value="ECO:0007669"/>
    <property type="project" value="TreeGrafter"/>
</dbReference>
<accession>A0A2D3USY4</accession>
<keyword evidence="3 6" id="KW-0698">rRNA processing</keyword>
<name>A0A2D3USY4_9PEZI</name>
<sequence length="216" mass="24027">MDESIQPQIVDLQESLANLEASLSPILTAGPLSTATSTLPLLDKAKLYVLATYALESILFSYLRLNGVDAKEHDVFKELARVKEYFSKISGAEGRGKGAAQPRLDKGAASRFVKAGLAGNGKLEDMEGKGKHTRFEAAGKRFREAEDTVPVVRAEDVDDEEEDEGEVVEGKEAEGEEKKRKRKTPEEREKAARKKARKEARTAREGKRWQHLMEEK</sequence>
<reference evidence="8 9" key="1">
    <citation type="submission" date="2016-03" db="EMBL/GenBank/DDBJ databases">
        <authorList>
            <person name="Ploux O."/>
        </authorList>
    </citation>
    <scope>NUCLEOTIDE SEQUENCE [LARGE SCALE GENOMIC DNA]</scope>
    <source>
        <strain evidence="8 9">URUG2</strain>
    </source>
</reference>
<comment type="function">
    <text evidence="6">Required for exosome-dependent processing of pre-rRNA and small nucleolar RNA (snRNA) precursors. Involved in processing of 35S pre-rRNA at the A0, A1 and A2 sites.</text>
</comment>
<comment type="similarity">
    <text evidence="2 6">Belongs to the C1D family.</text>
</comment>
<keyword evidence="5 6" id="KW-0539">Nucleus</keyword>
<comment type="subcellular location">
    <subcellularLocation>
        <location evidence="1 6">Nucleus</location>
    </subcellularLocation>
</comment>
<dbReference type="EMBL" id="FJUY01000009">
    <property type="protein sequence ID" value="CZT20522.1"/>
    <property type="molecule type" value="Genomic_DNA"/>
</dbReference>
<dbReference type="Proteomes" id="UP000225277">
    <property type="component" value="Unassembled WGS sequence"/>
</dbReference>
<dbReference type="AlphaFoldDB" id="A0A2D3USY4"/>
<dbReference type="GeneID" id="35601519"/>
<feature type="compositionally biased region" description="Basic and acidic residues" evidence="7">
    <location>
        <begin position="122"/>
        <end position="140"/>
    </location>
</feature>
<dbReference type="InterPro" id="IPR007146">
    <property type="entry name" value="Sas10/Utp3/C1D"/>
</dbReference>
<dbReference type="PANTHER" id="PTHR15341">
    <property type="entry name" value="SUN-COR STEROID HORMONE RECEPTOR CO-REPRESSOR"/>
    <property type="match status" value="1"/>
</dbReference>
<evidence type="ECO:0000256" key="1">
    <source>
        <dbReference type="ARBA" id="ARBA00004123"/>
    </source>
</evidence>
<dbReference type="GO" id="GO:0000178">
    <property type="term" value="C:exosome (RNase complex)"/>
    <property type="evidence" value="ECO:0007669"/>
    <property type="project" value="TreeGrafter"/>
</dbReference>
<evidence type="ECO:0000256" key="3">
    <source>
        <dbReference type="ARBA" id="ARBA00022552"/>
    </source>
</evidence>
<organism evidence="8 9">
    <name type="scientific">Ramularia collo-cygni</name>
    <dbReference type="NCBI Taxonomy" id="112498"/>
    <lineage>
        <taxon>Eukaryota</taxon>
        <taxon>Fungi</taxon>
        <taxon>Dikarya</taxon>
        <taxon>Ascomycota</taxon>
        <taxon>Pezizomycotina</taxon>
        <taxon>Dothideomycetes</taxon>
        <taxon>Dothideomycetidae</taxon>
        <taxon>Mycosphaerellales</taxon>
        <taxon>Mycosphaerellaceae</taxon>
        <taxon>Ramularia</taxon>
    </lineage>
</organism>
<dbReference type="GO" id="GO:0005730">
    <property type="term" value="C:nucleolus"/>
    <property type="evidence" value="ECO:0007669"/>
    <property type="project" value="TreeGrafter"/>
</dbReference>
<evidence type="ECO:0000256" key="6">
    <source>
        <dbReference type="RuleBase" id="RU368003"/>
    </source>
</evidence>
<evidence type="ECO:0000256" key="2">
    <source>
        <dbReference type="ARBA" id="ARBA00009154"/>
    </source>
</evidence>
<dbReference type="STRING" id="112498.A0A2D3USY4"/>
<dbReference type="PANTHER" id="PTHR15341:SF3">
    <property type="entry name" value="NUCLEAR NUCLEIC ACID-BINDING PROTEIN C1D"/>
    <property type="match status" value="1"/>
</dbReference>
<feature type="compositionally biased region" description="Basic and acidic residues" evidence="7">
    <location>
        <begin position="199"/>
        <end position="216"/>
    </location>
</feature>
<feature type="region of interest" description="Disordered" evidence="7">
    <location>
        <begin position="121"/>
        <end position="140"/>
    </location>
</feature>
<dbReference type="OrthoDB" id="1421013at2759"/>
<keyword evidence="4 6" id="KW-0694">RNA-binding</keyword>
<feature type="region of interest" description="Disordered" evidence="7">
    <location>
        <begin position="146"/>
        <end position="216"/>
    </location>
</feature>
<dbReference type="GO" id="GO:0003677">
    <property type="term" value="F:DNA binding"/>
    <property type="evidence" value="ECO:0007669"/>
    <property type="project" value="TreeGrafter"/>
</dbReference>
<evidence type="ECO:0000313" key="8">
    <source>
        <dbReference type="EMBL" id="CZT20522.1"/>
    </source>
</evidence>
<dbReference type="GO" id="GO:0010468">
    <property type="term" value="P:regulation of gene expression"/>
    <property type="evidence" value="ECO:0007669"/>
    <property type="project" value="TreeGrafter"/>
</dbReference>
<dbReference type="RefSeq" id="XP_023627411.1">
    <property type="nucleotide sequence ID" value="XM_023771643.1"/>
</dbReference>
<dbReference type="GO" id="GO:0003723">
    <property type="term" value="F:RNA binding"/>
    <property type="evidence" value="ECO:0007669"/>
    <property type="project" value="UniProtKB-UniRule"/>
</dbReference>
<dbReference type="Pfam" id="PF04000">
    <property type="entry name" value="Sas10_Utp3"/>
    <property type="match status" value="1"/>
</dbReference>
<protein>
    <recommendedName>
        <fullName evidence="6">Exosome complex protein</fullName>
    </recommendedName>
</protein>
<feature type="compositionally biased region" description="Acidic residues" evidence="7">
    <location>
        <begin position="156"/>
        <end position="167"/>
    </location>
</feature>
<keyword evidence="9" id="KW-1185">Reference proteome</keyword>
<evidence type="ECO:0000256" key="4">
    <source>
        <dbReference type="ARBA" id="ARBA00022884"/>
    </source>
</evidence>
<evidence type="ECO:0000256" key="5">
    <source>
        <dbReference type="ARBA" id="ARBA00023242"/>
    </source>
</evidence>
<gene>
    <name evidence="8" type="ORF">RCC_06382</name>
</gene>
<dbReference type="InterPro" id="IPR011082">
    <property type="entry name" value="Exosome-assoc_fac/DNA_repair"/>
</dbReference>
<proteinExistence type="inferred from homology"/>
<feature type="compositionally biased region" description="Basic and acidic residues" evidence="7">
    <location>
        <begin position="168"/>
        <end position="190"/>
    </location>
</feature>
<evidence type="ECO:0000313" key="9">
    <source>
        <dbReference type="Proteomes" id="UP000225277"/>
    </source>
</evidence>